<evidence type="ECO:0000313" key="4">
    <source>
        <dbReference type="Proteomes" id="UP001396898"/>
    </source>
</evidence>
<reference evidence="3 4" key="1">
    <citation type="submission" date="2023-01" db="EMBL/GenBank/DDBJ databases">
        <title>Analysis of 21 Apiospora genomes using comparative genomics revels a genus with tremendous synthesis potential of carbohydrate active enzymes and secondary metabolites.</title>
        <authorList>
            <person name="Sorensen T."/>
        </authorList>
    </citation>
    <scope>NUCLEOTIDE SEQUENCE [LARGE SCALE GENOMIC DNA]</scope>
    <source>
        <strain evidence="3 4">CBS 20057</strain>
    </source>
</reference>
<evidence type="ECO:0000256" key="2">
    <source>
        <dbReference type="SAM" id="SignalP"/>
    </source>
</evidence>
<dbReference type="EMBL" id="JAQQWI010000007">
    <property type="protein sequence ID" value="KAK8027800.1"/>
    <property type="molecule type" value="Genomic_DNA"/>
</dbReference>
<feature type="chain" id="PRO_5047482455" evidence="2">
    <location>
        <begin position="21"/>
        <end position="115"/>
    </location>
</feature>
<feature type="compositionally biased region" description="Pro residues" evidence="1">
    <location>
        <begin position="30"/>
        <end position="49"/>
    </location>
</feature>
<feature type="region of interest" description="Disordered" evidence="1">
    <location>
        <begin position="30"/>
        <end position="53"/>
    </location>
</feature>
<sequence>MHCRGGLLFFLSFTIGQAWGLQDAAALAPLPTPTHPYPPNLLDPYPPPNNDDALKDIDCADAEACCRLMSPEVLEGGLPTDNALRAWLKDPTATATELGVEETDMPEHLRGSYRD</sequence>
<evidence type="ECO:0000256" key="1">
    <source>
        <dbReference type="SAM" id="MobiDB-lite"/>
    </source>
</evidence>
<feature type="signal peptide" evidence="2">
    <location>
        <begin position="1"/>
        <end position="20"/>
    </location>
</feature>
<keyword evidence="4" id="KW-1185">Reference proteome</keyword>
<feature type="compositionally biased region" description="Basic and acidic residues" evidence="1">
    <location>
        <begin position="105"/>
        <end position="115"/>
    </location>
</feature>
<comment type="caution">
    <text evidence="3">The sequence shown here is derived from an EMBL/GenBank/DDBJ whole genome shotgun (WGS) entry which is preliminary data.</text>
</comment>
<evidence type="ECO:0000313" key="3">
    <source>
        <dbReference type="EMBL" id="KAK8027800.1"/>
    </source>
</evidence>
<name>A0ABR1S7G7_9PEZI</name>
<keyword evidence="2" id="KW-0732">Signal</keyword>
<gene>
    <name evidence="3" type="ORF">PG991_004856</name>
</gene>
<feature type="region of interest" description="Disordered" evidence="1">
    <location>
        <begin position="95"/>
        <end position="115"/>
    </location>
</feature>
<dbReference type="Proteomes" id="UP001396898">
    <property type="component" value="Unassembled WGS sequence"/>
</dbReference>
<protein>
    <submittedName>
        <fullName evidence="3">Uncharacterized protein</fullName>
    </submittedName>
</protein>
<accession>A0ABR1S7G7</accession>
<proteinExistence type="predicted"/>
<organism evidence="3 4">
    <name type="scientific">Apiospora marii</name>
    <dbReference type="NCBI Taxonomy" id="335849"/>
    <lineage>
        <taxon>Eukaryota</taxon>
        <taxon>Fungi</taxon>
        <taxon>Dikarya</taxon>
        <taxon>Ascomycota</taxon>
        <taxon>Pezizomycotina</taxon>
        <taxon>Sordariomycetes</taxon>
        <taxon>Xylariomycetidae</taxon>
        <taxon>Amphisphaeriales</taxon>
        <taxon>Apiosporaceae</taxon>
        <taxon>Apiospora</taxon>
    </lineage>
</organism>